<sequence>MVRVPVPSIRVTLLCLAPVAAVPLYGSLSKMFRPSTTNDPEEVAPEKMTMSSGNRDLLMDSVAHRISSVASDETNLKKAEKPLTPGIQDSKVHSVVHPIPGTKPPGWPPKKLVADTQKTAPSLKKKGTARQQRDEM</sequence>
<accession>A0A0D9WRK3</accession>
<reference evidence="2 3" key="1">
    <citation type="submission" date="2012-08" db="EMBL/GenBank/DDBJ databases">
        <title>Oryza genome evolution.</title>
        <authorList>
            <person name="Wing R.A."/>
        </authorList>
    </citation>
    <scope>NUCLEOTIDE SEQUENCE</scope>
</reference>
<evidence type="ECO:0000256" key="1">
    <source>
        <dbReference type="SAM" id="MobiDB-lite"/>
    </source>
</evidence>
<dbReference type="Gramene" id="LPERR06G16120.1">
    <property type="protein sequence ID" value="LPERR06G16120.1"/>
    <property type="gene ID" value="LPERR06G16120"/>
</dbReference>
<reference evidence="2" key="3">
    <citation type="submission" date="2015-04" db="UniProtKB">
        <authorList>
            <consortium name="EnsemblPlants"/>
        </authorList>
    </citation>
    <scope>IDENTIFICATION</scope>
</reference>
<proteinExistence type="predicted"/>
<dbReference type="HOGENOM" id="CLU_1878418_0_0_1"/>
<evidence type="ECO:0000313" key="2">
    <source>
        <dbReference type="EnsemblPlants" id="LPERR06G16120.1"/>
    </source>
</evidence>
<keyword evidence="3" id="KW-1185">Reference proteome</keyword>
<reference evidence="3" key="2">
    <citation type="submission" date="2013-12" db="EMBL/GenBank/DDBJ databases">
        <authorList>
            <person name="Yu Y."/>
            <person name="Lee S."/>
            <person name="de Baynast K."/>
            <person name="Wissotski M."/>
            <person name="Liu L."/>
            <person name="Talag J."/>
            <person name="Goicoechea J."/>
            <person name="Angelova A."/>
            <person name="Jetty R."/>
            <person name="Kudrna D."/>
            <person name="Golser W."/>
            <person name="Rivera L."/>
            <person name="Zhang J."/>
            <person name="Wing R."/>
        </authorList>
    </citation>
    <scope>NUCLEOTIDE SEQUENCE</scope>
</reference>
<dbReference type="AlphaFoldDB" id="A0A0D9WRK3"/>
<organism evidence="2 3">
    <name type="scientific">Leersia perrieri</name>
    <dbReference type="NCBI Taxonomy" id="77586"/>
    <lineage>
        <taxon>Eukaryota</taxon>
        <taxon>Viridiplantae</taxon>
        <taxon>Streptophyta</taxon>
        <taxon>Embryophyta</taxon>
        <taxon>Tracheophyta</taxon>
        <taxon>Spermatophyta</taxon>
        <taxon>Magnoliopsida</taxon>
        <taxon>Liliopsida</taxon>
        <taxon>Poales</taxon>
        <taxon>Poaceae</taxon>
        <taxon>BOP clade</taxon>
        <taxon>Oryzoideae</taxon>
        <taxon>Oryzeae</taxon>
        <taxon>Oryzinae</taxon>
        <taxon>Leersia</taxon>
    </lineage>
</organism>
<name>A0A0D9WRK3_9ORYZ</name>
<evidence type="ECO:0000313" key="3">
    <source>
        <dbReference type="Proteomes" id="UP000032180"/>
    </source>
</evidence>
<protein>
    <submittedName>
        <fullName evidence="2">Uncharacterized protein</fullName>
    </submittedName>
</protein>
<feature type="region of interest" description="Disordered" evidence="1">
    <location>
        <begin position="73"/>
        <end position="136"/>
    </location>
</feature>
<dbReference type="EnsemblPlants" id="LPERR06G16120.1">
    <property type="protein sequence ID" value="LPERR06G16120.1"/>
    <property type="gene ID" value="LPERR06G16120"/>
</dbReference>
<dbReference type="Proteomes" id="UP000032180">
    <property type="component" value="Chromosome 6"/>
</dbReference>
<feature type="region of interest" description="Disordered" evidence="1">
    <location>
        <begin position="32"/>
        <end position="52"/>
    </location>
</feature>